<dbReference type="Proteomes" id="UP001607303">
    <property type="component" value="Unassembled WGS sequence"/>
</dbReference>
<gene>
    <name evidence="1" type="ORF">V1477_000182</name>
</gene>
<keyword evidence="2" id="KW-1185">Reference proteome</keyword>
<evidence type="ECO:0000313" key="1">
    <source>
        <dbReference type="EMBL" id="KAL2751024.1"/>
    </source>
</evidence>
<dbReference type="AlphaFoldDB" id="A0ABD2D264"/>
<accession>A0ABD2D264</accession>
<reference evidence="1 2" key="1">
    <citation type="journal article" date="2024" name="Ann. Entomol. Soc. Am.">
        <title>Genomic analyses of the southern and eastern yellowjacket wasps (Hymenoptera: Vespidae) reveal evolutionary signatures of social life.</title>
        <authorList>
            <person name="Catto M.A."/>
            <person name="Caine P.B."/>
            <person name="Orr S.E."/>
            <person name="Hunt B.G."/>
            <person name="Goodisman M.A.D."/>
        </authorList>
    </citation>
    <scope>NUCLEOTIDE SEQUENCE [LARGE SCALE GENOMIC DNA]</scope>
    <source>
        <strain evidence="1">232</strain>
        <tissue evidence="1">Head and thorax</tissue>
    </source>
</reference>
<comment type="caution">
    <text evidence="1">The sequence shown here is derived from an EMBL/GenBank/DDBJ whole genome shotgun (WGS) entry which is preliminary data.</text>
</comment>
<protein>
    <submittedName>
        <fullName evidence="1">Developmentally-regulated GTP-binding protein 2</fullName>
    </submittedName>
</protein>
<dbReference type="EMBL" id="JAYRBN010000007">
    <property type="protein sequence ID" value="KAL2751024.1"/>
    <property type="molecule type" value="Genomic_DNA"/>
</dbReference>
<sequence>MVISILLRTLIYIYTKSIAKSYKFTTLTFIPGIVKYKNANILNCLIYQFSRRDKQVIARIMDLILMILDMTKQDNMLKVNIYIKIKKDKLLFNSTYP</sequence>
<proteinExistence type="predicted"/>
<evidence type="ECO:0000313" key="2">
    <source>
        <dbReference type="Proteomes" id="UP001607303"/>
    </source>
</evidence>
<name>A0ABD2D264_VESMC</name>
<organism evidence="1 2">
    <name type="scientific">Vespula maculifrons</name>
    <name type="common">Eastern yellow jacket</name>
    <name type="synonym">Wasp</name>
    <dbReference type="NCBI Taxonomy" id="7453"/>
    <lineage>
        <taxon>Eukaryota</taxon>
        <taxon>Metazoa</taxon>
        <taxon>Ecdysozoa</taxon>
        <taxon>Arthropoda</taxon>
        <taxon>Hexapoda</taxon>
        <taxon>Insecta</taxon>
        <taxon>Pterygota</taxon>
        <taxon>Neoptera</taxon>
        <taxon>Endopterygota</taxon>
        <taxon>Hymenoptera</taxon>
        <taxon>Apocrita</taxon>
        <taxon>Aculeata</taxon>
        <taxon>Vespoidea</taxon>
        <taxon>Vespidae</taxon>
        <taxon>Vespinae</taxon>
        <taxon>Vespula</taxon>
    </lineage>
</organism>